<comment type="caution">
    <text evidence="2">The sequence shown here is derived from an EMBL/GenBank/DDBJ whole genome shotgun (WGS) entry which is preliminary data.</text>
</comment>
<name>A0A512DEP8_9CELL</name>
<keyword evidence="3" id="KW-1185">Reference proteome</keyword>
<evidence type="ECO:0000259" key="1">
    <source>
        <dbReference type="Pfam" id="PF03992"/>
    </source>
</evidence>
<dbReference type="Proteomes" id="UP000321181">
    <property type="component" value="Unassembled WGS sequence"/>
</dbReference>
<feature type="domain" description="ABM" evidence="1">
    <location>
        <begin position="1"/>
        <end position="61"/>
    </location>
</feature>
<dbReference type="InterPro" id="IPR007138">
    <property type="entry name" value="ABM_dom"/>
</dbReference>
<evidence type="ECO:0000313" key="3">
    <source>
        <dbReference type="Proteomes" id="UP000321181"/>
    </source>
</evidence>
<dbReference type="AlphaFoldDB" id="A0A512DEP8"/>
<accession>A0A512DEP8</accession>
<dbReference type="InterPro" id="IPR011008">
    <property type="entry name" value="Dimeric_a/b-barrel"/>
</dbReference>
<protein>
    <recommendedName>
        <fullName evidence="1">ABM domain-containing protein</fullName>
    </recommendedName>
</protein>
<dbReference type="SUPFAM" id="SSF54909">
    <property type="entry name" value="Dimeric alpha+beta barrel"/>
    <property type="match status" value="1"/>
</dbReference>
<reference evidence="2 3" key="1">
    <citation type="submission" date="2019-07" db="EMBL/GenBank/DDBJ databases">
        <title>Whole genome shotgun sequence of Cellulomonas aerilata NBRC 106308.</title>
        <authorList>
            <person name="Hosoyama A."/>
            <person name="Uohara A."/>
            <person name="Ohji S."/>
            <person name="Ichikawa N."/>
        </authorList>
    </citation>
    <scope>NUCLEOTIDE SEQUENCE [LARGE SCALE GENOMIC DNA]</scope>
    <source>
        <strain evidence="2 3">NBRC 106308</strain>
    </source>
</reference>
<dbReference type="Pfam" id="PF03992">
    <property type="entry name" value="ABM"/>
    <property type="match status" value="1"/>
</dbReference>
<organism evidence="2 3">
    <name type="scientific">Cellulomonas aerilata</name>
    <dbReference type="NCBI Taxonomy" id="515326"/>
    <lineage>
        <taxon>Bacteria</taxon>
        <taxon>Bacillati</taxon>
        <taxon>Actinomycetota</taxon>
        <taxon>Actinomycetes</taxon>
        <taxon>Micrococcales</taxon>
        <taxon>Cellulomonadaceae</taxon>
        <taxon>Cellulomonas</taxon>
    </lineage>
</organism>
<dbReference type="EMBL" id="BJYY01000016">
    <property type="protein sequence ID" value="GEO34953.1"/>
    <property type="molecule type" value="Genomic_DNA"/>
</dbReference>
<gene>
    <name evidence="2" type="ORF">CAE01nite_26780</name>
</gene>
<sequence length="95" mass="10342">MHARLVRFGLPPGSRPVFEALAADLRPLIEARPGCCGVTFFGDDADGQWGMFVLWASQEDANGAAAVMRPRLDAHLRGHLQAPPDTRLFDVIEAT</sequence>
<evidence type="ECO:0000313" key="2">
    <source>
        <dbReference type="EMBL" id="GEO34953.1"/>
    </source>
</evidence>
<dbReference type="Gene3D" id="3.30.70.100">
    <property type="match status" value="1"/>
</dbReference>
<proteinExistence type="predicted"/>